<evidence type="ECO:0000256" key="5">
    <source>
        <dbReference type="ARBA" id="ARBA00023136"/>
    </source>
</evidence>
<dbReference type="PANTHER" id="PTHR31632:SF2">
    <property type="entry name" value="PLASMA MEMBRANE IRON PERMEASE"/>
    <property type="match status" value="1"/>
</dbReference>
<feature type="transmembrane region" description="Helical" evidence="6">
    <location>
        <begin position="45"/>
        <end position="69"/>
    </location>
</feature>
<keyword evidence="3 6" id="KW-0812">Transmembrane</keyword>
<dbReference type="AlphaFoldDB" id="J0H6X6"/>
<evidence type="ECO:0000256" key="1">
    <source>
        <dbReference type="ARBA" id="ARBA00004141"/>
    </source>
</evidence>
<comment type="subcellular location">
    <subcellularLocation>
        <location evidence="1">Membrane</location>
        <topology evidence="1">Multi-pass membrane protein</topology>
    </subcellularLocation>
</comment>
<dbReference type="Pfam" id="PF03239">
    <property type="entry name" value="FTR1"/>
    <property type="match status" value="1"/>
</dbReference>
<evidence type="ECO:0000313" key="8">
    <source>
        <dbReference type="Proteomes" id="UP000005092"/>
    </source>
</evidence>
<dbReference type="GO" id="GO:0015093">
    <property type="term" value="F:ferrous iron transmembrane transporter activity"/>
    <property type="evidence" value="ECO:0007669"/>
    <property type="project" value="TreeGrafter"/>
</dbReference>
<dbReference type="InterPro" id="IPR004923">
    <property type="entry name" value="FTR1/Fip1/EfeU"/>
</dbReference>
<dbReference type="Proteomes" id="UP000005092">
    <property type="component" value="Unassembled WGS sequence"/>
</dbReference>
<organism evidence="7 8">
    <name type="scientific">Rhizobium leguminosarum bv. trifolii WSM597</name>
    <dbReference type="NCBI Taxonomy" id="754764"/>
    <lineage>
        <taxon>Bacteria</taxon>
        <taxon>Pseudomonadati</taxon>
        <taxon>Pseudomonadota</taxon>
        <taxon>Alphaproteobacteria</taxon>
        <taxon>Hyphomicrobiales</taxon>
        <taxon>Rhizobiaceae</taxon>
        <taxon>Rhizobium/Agrobacterium group</taxon>
        <taxon>Rhizobium</taxon>
    </lineage>
</organism>
<feature type="transmembrane region" description="Helical" evidence="6">
    <location>
        <begin position="122"/>
        <end position="141"/>
    </location>
</feature>
<evidence type="ECO:0000256" key="3">
    <source>
        <dbReference type="ARBA" id="ARBA00022692"/>
    </source>
</evidence>
<sequence length="284" mass="30101">MSSNLYLQFVEVAAVVWRESFEALLIVGILLTWSMRDVPAARGRAAICIASGVVGGLVFAAILACIMNTAADVLEGDAEEILQMVMASVAAFLMLRMVFWMRRQERGSSNELQTRAMADVRAGNWLGLSMLAGLAVAREGAETVVFLEGVMSSSTGSETGLVLASGLSGFALAATCFWAFKVRATKASKKALARFSQGLLLVLGSGLTMVVIDRAISLGFVSPMTVPLWDSSSLLDDGSGFGAFIAGLTGYRSRPELLPILGIAFYWLVASVAYAPPLDDEVPA</sequence>
<dbReference type="EMBL" id="JH719381">
    <property type="protein sequence ID" value="EJB05945.1"/>
    <property type="molecule type" value="Genomic_DNA"/>
</dbReference>
<keyword evidence="5 6" id="KW-0472">Membrane</keyword>
<dbReference type="OrthoDB" id="7260758at2"/>
<dbReference type="RefSeq" id="WP_003590812.1">
    <property type="nucleotide sequence ID" value="NZ_JH719381.1"/>
</dbReference>
<comment type="similarity">
    <text evidence="2">Belongs to the oxidase-dependent Fe transporter (OFeT) (TC 9.A.10.1) family.</text>
</comment>
<dbReference type="HOGENOM" id="CLU_077905_0_1_5"/>
<proteinExistence type="inferred from homology"/>
<protein>
    <submittedName>
        <fullName evidence="7">High-affinity Fe2+/Pb2+ permease</fullName>
    </submittedName>
</protein>
<feature type="transmembrane region" description="Helical" evidence="6">
    <location>
        <begin position="257"/>
        <end position="275"/>
    </location>
</feature>
<feature type="transmembrane region" description="Helical" evidence="6">
    <location>
        <begin position="232"/>
        <end position="250"/>
    </location>
</feature>
<feature type="transmembrane region" description="Helical" evidence="6">
    <location>
        <begin position="12"/>
        <end position="33"/>
    </location>
</feature>
<evidence type="ECO:0000256" key="4">
    <source>
        <dbReference type="ARBA" id="ARBA00022989"/>
    </source>
</evidence>
<evidence type="ECO:0000256" key="2">
    <source>
        <dbReference type="ARBA" id="ARBA00008333"/>
    </source>
</evidence>
<feature type="transmembrane region" description="Helical" evidence="6">
    <location>
        <begin position="161"/>
        <end position="180"/>
    </location>
</feature>
<feature type="transmembrane region" description="Helical" evidence="6">
    <location>
        <begin position="81"/>
        <end position="101"/>
    </location>
</feature>
<name>J0H6X6_RHILT</name>
<evidence type="ECO:0000313" key="7">
    <source>
        <dbReference type="EMBL" id="EJB05945.1"/>
    </source>
</evidence>
<accession>J0H6X6</accession>
<evidence type="ECO:0000256" key="6">
    <source>
        <dbReference type="SAM" id="Phobius"/>
    </source>
</evidence>
<reference evidence="7 8" key="1">
    <citation type="submission" date="2012-02" db="EMBL/GenBank/DDBJ databases">
        <title>Improved High-Quality Draft Sequence of Rhizobium leguminosarum bv. trifolii WSM597.</title>
        <authorList>
            <consortium name="US DOE Joint Genome Institute"/>
            <person name="Lucas S."/>
            <person name="Han J."/>
            <person name="Lapidus A."/>
            <person name="Cheng J.-F."/>
            <person name="Goodwin L."/>
            <person name="Pitluck S."/>
            <person name="Peters L."/>
            <person name="Ovchinnikova G."/>
            <person name="Held B."/>
            <person name="Detter J.C."/>
            <person name="Han C."/>
            <person name="Tapia R."/>
            <person name="Land M."/>
            <person name="Hauser L."/>
            <person name="Kyrpides N."/>
            <person name="Ivanova N."/>
            <person name="Pagani I."/>
            <person name="Brau L."/>
            <person name="Yates R."/>
            <person name="O'Hara G."/>
            <person name="Rui T."/>
            <person name="Howieson J."/>
            <person name="Reeve W."/>
            <person name="Woyke T."/>
        </authorList>
    </citation>
    <scope>NUCLEOTIDE SEQUENCE [LARGE SCALE GENOMIC DNA]</scope>
    <source>
        <strain evidence="7 8">WSM597</strain>
    </source>
</reference>
<feature type="transmembrane region" description="Helical" evidence="6">
    <location>
        <begin position="192"/>
        <end position="212"/>
    </location>
</feature>
<dbReference type="PANTHER" id="PTHR31632">
    <property type="entry name" value="IRON TRANSPORTER FTH1"/>
    <property type="match status" value="1"/>
</dbReference>
<gene>
    <name evidence="7" type="ORF">Rleg9DRAFT_4836</name>
</gene>
<dbReference type="GO" id="GO:0033573">
    <property type="term" value="C:high-affinity iron permease complex"/>
    <property type="evidence" value="ECO:0007669"/>
    <property type="project" value="InterPro"/>
</dbReference>
<keyword evidence="4 6" id="KW-1133">Transmembrane helix</keyword>